<keyword evidence="2" id="KW-1185">Reference proteome</keyword>
<dbReference type="EMBL" id="FUWG01000009">
    <property type="protein sequence ID" value="SJZ46261.1"/>
    <property type="molecule type" value="Genomic_DNA"/>
</dbReference>
<evidence type="ECO:0000313" key="1">
    <source>
        <dbReference type="EMBL" id="SJZ46261.1"/>
    </source>
</evidence>
<accession>A0A1T4KV19</accession>
<dbReference type="OrthoDB" id="362001at2"/>
<name>A0A1T4KV19_TREPO</name>
<dbReference type="STRING" id="261392.SAMN02745149_01328"/>
<organism evidence="1 2">
    <name type="scientific">Treponema porcinum</name>
    <dbReference type="NCBI Taxonomy" id="261392"/>
    <lineage>
        <taxon>Bacteria</taxon>
        <taxon>Pseudomonadati</taxon>
        <taxon>Spirochaetota</taxon>
        <taxon>Spirochaetia</taxon>
        <taxon>Spirochaetales</taxon>
        <taxon>Treponemataceae</taxon>
        <taxon>Treponema</taxon>
    </lineage>
</organism>
<proteinExistence type="predicted"/>
<dbReference type="GeneID" id="78316625"/>
<evidence type="ECO:0008006" key="3">
    <source>
        <dbReference type="Google" id="ProtNLM"/>
    </source>
</evidence>
<dbReference type="Proteomes" id="UP000190423">
    <property type="component" value="Unassembled WGS sequence"/>
</dbReference>
<protein>
    <recommendedName>
        <fullName evidence="3">Transglutaminase-like superfamily protein</fullName>
    </recommendedName>
</protein>
<dbReference type="RefSeq" id="WP_078933240.1">
    <property type="nucleotide sequence ID" value="NZ_FUWG01000009.1"/>
</dbReference>
<evidence type="ECO:0000313" key="2">
    <source>
        <dbReference type="Proteomes" id="UP000190423"/>
    </source>
</evidence>
<reference evidence="1 2" key="1">
    <citation type="submission" date="2017-02" db="EMBL/GenBank/DDBJ databases">
        <authorList>
            <person name="Peterson S.W."/>
        </authorList>
    </citation>
    <scope>NUCLEOTIDE SEQUENCE [LARGE SCALE GENOMIC DNA]</scope>
    <source>
        <strain evidence="1 2">ATCC BAA-908</strain>
    </source>
</reference>
<sequence>MSKSSVKCLQALVSAAVFLILVLLPVCLHAEEIVDYDFGYSLDVPEGYSVAEYTPDGMSYRFVHDRLPVSLILKLYADGQFSESSVALSAALDKLSAEYEIDSFLWRNVQSSVASLKMTLGGSSGYSGWAVCTEIPEKNAHLVLVCYADQAKADDCQQFIISTLNSLSIDRGSRYSPGIFTSYAFPSAEKKSVKLKIAGIDVYTEIDADDEAASEFVVACEYAVLTLYAGNEKWKEAWTRYYKCIFRDSYGRLKKTAFDIQAALMPSAKRKNKENPGAAMNEMLLGWVQSFPYERQNQSAKQSDFANLPSVLCGAGSDCDSRSMLMCVLLGNMGIKSNLFISREYSHAVYGADINQPGAKITVNGTDFLLGETTAKDIKPGLIAAEMNDTEKWLPVEFF</sequence>
<gene>
    <name evidence="1" type="ORF">SAMN02745149_01328</name>
</gene>
<dbReference type="AlphaFoldDB" id="A0A1T4KV19"/>